<gene>
    <name evidence="1" type="ORF">TPC1_30097</name>
</gene>
<reference evidence="1" key="1">
    <citation type="submission" date="2015-07" db="EMBL/GenBank/DDBJ databases">
        <title>Adaptation to a free-living lifestyle via gene acquisitions in the diplomonad Trepomonas sp. PC1.</title>
        <authorList>
            <person name="Xu F."/>
            <person name="Jerlstrom-Hultqvist J."/>
            <person name="Kolisko M."/>
            <person name="Simpson A.G.B."/>
            <person name="Roger A.J."/>
            <person name="Svard S.G."/>
            <person name="Andersson J.O."/>
        </authorList>
    </citation>
    <scope>NUCLEOTIDE SEQUENCE</scope>
    <source>
        <strain evidence="1">PC1</strain>
    </source>
</reference>
<feature type="non-terminal residue" evidence="1">
    <location>
        <position position="1"/>
    </location>
</feature>
<accession>A0A146K1S0</accession>
<protein>
    <submittedName>
        <fullName evidence="1">Uncharacterized protein</fullName>
    </submittedName>
</protein>
<organism evidence="1">
    <name type="scientific">Trepomonas sp. PC1</name>
    <dbReference type="NCBI Taxonomy" id="1076344"/>
    <lineage>
        <taxon>Eukaryota</taxon>
        <taxon>Metamonada</taxon>
        <taxon>Diplomonadida</taxon>
        <taxon>Hexamitidae</taxon>
        <taxon>Hexamitinae</taxon>
        <taxon>Trepomonas</taxon>
    </lineage>
</organism>
<proteinExistence type="predicted"/>
<dbReference type="AlphaFoldDB" id="A0A146K1S0"/>
<sequence length="1028" mass="113108">QTCLQFILQTTYYYDFEHQDATNSIPVPVTSCPSGKAAGGTTSPQLDGTTVKYCIPTAFNADAQNTGTCILNVVTNVYECSGLNYQYLGRLRSLYYDPGTTKIQPNPCSDEYLDFSLNFTSLVSECPTDRKVDKYCNCVDPSKAYQSDFTTLAALSDDDFQTDLPCNENQVLIETTPGSKVYKCTCQAYLIYENNADKCVPECDVMYKADKFRRCFPNVYIDISGVNVNYQDCSLPTTFQSSTRLCKKVWVINKACPGDRYIAIAPVSTPTDPIRITCGCPTGLFYDLEISPAVCVASGLCTLAPNGLKACDITDPYHGNALQVPIYYASDVFIDFTSDCLDTDGSQTSTTPASSTYAMDKGFCHACDPGETSQVYNNLTRSCVTCVIAAQYIDDVSGDCHDQTECQYIFDFNGNCNGDCDEFVTIDRTCLSNSACAGTWRQLNITELPITKVYYQCSQNCLKNEILKYESYYYSCLQTDTTTCSSTELITNTTGCDDSCPEEMIANELRLCVFEASCSGKWVYQSESVYKCDDVADCPEGTVKTASRCELESLCDELNYGWLFGGAVYSCVECLPSSAYKFFNGTCVLNSTCTTDYASTITQITLSDRHICNCVGNDILNANGICEDKGAASPTHVWTQYDADIPTYVPSNISDCEVKPGFKIMSGVCTECTGTGATPEDKCSFYAFNTTTKVNNCAVVDENMICYPETVKTCVGSTVIYDLNGTHQCPTGLSFAIDRTFRISAAGDISVELGSCDPATEMLIEYYPNPTTLVGFCEPFSFNKTYELGDPLTGSIPTYRYCDLAAGDVFTDQTSFYLKETACGTARQPFRDGAYLCQTNCDSSLESKKYVTAISPEIICEYRELSCKAESKLRREVNPAPLYYQCVPVCDTNTEYPDKDGICQQRSDCALLEPYVVVVNGVGSKPLIGTELLYQCSVGANCDNQFLAINNSYCEWDGDCTTVWKLTSGYYMCEISCSGTDYGLLINKHCIHKDDCQTVKGLNYIDTLKTSTYQIGSTYSRCDCAAGK</sequence>
<name>A0A146K1S0_9EUKA</name>
<dbReference type="EMBL" id="GDID01006198">
    <property type="protein sequence ID" value="JAP90408.1"/>
    <property type="molecule type" value="Transcribed_RNA"/>
</dbReference>
<evidence type="ECO:0000313" key="1">
    <source>
        <dbReference type="EMBL" id="JAP90408.1"/>
    </source>
</evidence>
<feature type="non-terminal residue" evidence="1">
    <location>
        <position position="1028"/>
    </location>
</feature>